<protein>
    <submittedName>
        <fullName evidence="3">Transposase</fullName>
    </submittedName>
</protein>
<evidence type="ECO:0000313" key="1">
    <source>
        <dbReference type="EMBL" id="VDK27632.1"/>
    </source>
</evidence>
<keyword evidence="2" id="KW-1185">Reference proteome</keyword>
<sequence>MISQRIRPWKHETAKHEEMLELELPNGGGAIRRLDAIGRKVRTGTTATEREKQIAQVCWFVLGICWDEFLEQECVQEVATRTTARVSTNAAALTPLLRPR</sequence>
<evidence type="ECO:0000313" key="3">
    <source>
        <dbReference type="WBParaSite" id="GPUH_0000021701-mRNA-1"/>
    </source>
</evidence>
<name>A0A183CUS7_9BILA</name>
<organism evidence="3">
    <name type="scientific">Gongylonema pulchrum</name>
    <dbReference type="NCBI Taxonomy" id="637853"/>
    <lineage>
        <taxon>Eukaryota</taxon>
        <taxon>Metazoa</taxon>
        <taxon>Ecdysozoa</taxon>
        <taxon>Nematoda</taxon>
        <taxon>Chromadorea</taxon>
        <taxon>Rhabditida</taxon>
        <taxon>Spirurina</taxon>
        <taxon>Spiruromorpha</taxon>
        <taxon>Spiruroidea</taxon>
        <taxon>Gongylonematidae</taxon>
        <taxon>Gongylonema</taxon>
    </lineage>
</organism>
<evidence type="ECO:0000313" key="2">
    <source>
        <dbReference type="Proteomes" id="UP000271098"/>
    </source>
</evidence>
<gene>
    <name evidence="1" type="ORF">GPUH_LOCUS218</name>
</gene>
<proteinExistence type="predicted"/>
<dbReference type="Proteomes" id="UP000271098">
    <property type="component" value="Unassembled WGS sequence"/>
</dbReference>
<accession>A0A183CUS7</accession>
<reference evidence="1 2" key="2">
    <citation type="submission" date="2018-11" db="EMBL/GenBank/DDBJ databases">
        <authorList>
            <consortium name="Pathogen Informatics"/>
        </authorList>
    </citation>
    <scope>NUCLEOTIDE SEQUENCE [LARGE SCALE GENOMIC DNA]</scope>
</reference>
<dbReference type="EMBL" id="UYRT01000163">
    <property type="protein sequence ID" value="VDK27632.1"/>
    <property type="molecule type" value="Genomic_DNA"/>
</dbReference>
<reference evidence="3" key="1">
    <citation type="submission" date="2016-06" db="UniProtKB">
        <authorList>
            <consortium name="WormBaseParasite"/>
        </authorList>
    </citation>
    <scope>IDENTIFICATION</scope>
</reference>
<dbReference type="WBParaSite" id="GPUH_0000021701-mRNA-1">
    <property type="protein sequence ID" value="GPUH_0000021701-mRNA-1"/>
    <property type="gene ID" value="GPUH_0000021701"/>
</dbReference>
<dbReference type="AlphaFoldDB" id="A0A183CUS7"/>